<keyword evidence="5 14" id="KW-0808">Transferase</keyword>
<name>G8ZMA7_TORDE</name>
<evidence type="ECO:0000256" key="15">
    <source>
        <dbReference type="PIRSR" id="PIRSR017570-1"/>
    </source>
</evidence>
<evidence type="ECO:0000256" key="7">
    <source>
        <dbReference type="ARBA" id="ARBA00022737"/>
    </source>
</evidence>
<evidence type="ECO:0000256" key="10">
    <source>
        <dbReference type="ARBA" id="ARBA00023163"/>
    </source>
</evidence>
<comment type="function">
    <text evidence="14">Histone methyltransferase that specifically trimethylates histone H3 to form H3K79me3. This methylation is required for telomere silencing and for the pachytene checkpoint during the meiotic cell cycle by allowing the recruitment of RAD9 to double strand breaks. Nucleosomes are preferred as substrate compared to free histone.</text>
</comment>
<evidence type="ECO:0000256" key="8">
    <source>
        <dbReference type="ARBA" id="ARBA00022853"/>
    </source>
</evidence>
<dbReference type="SUPFAM" id="SSF53335">
    <property type="entry name" value="S-adenosyl-L-methionine-dependent methyltransferases"/>
    <property type="match status" value="1"/>
</dbReference>
<dbReference type="HOGENOM" id="CLU_027287_0_1_1"/>
<dbReference type="RefSeq" id="XP_003678962.1">
    <property type="nucleotide sequence ID" value="XM_003678914.1"/>
</dbReference>
<evidence type="ECO:0000256" key="16">
    <source>
        <dbReference type="SAM" id="MobiDB-lite"/>
    </source>
</evidence>
<keyword evidence="11 14" id="KW-0539">Nucleus</keyword>
<feature type="region of interest" description="Disordered" evidence="16">
    <location>
        <begin position="80"/>
        <end position="150"/>
    </location>
</feature>
<evidence type="ECO:0000256" key="9">
    <source>
        <dbReference type="ARBA" id="ARBA00023015"/>
    </source>
</evidence>
<evidence type="ECO:0000256" key="11">
    <source>
        <dbReference type="ARBA" id="ARBA00023242"/>
    </source>
</evidence>
<dbReference type="PIRSF" id="PIRSF017570">
    <property type="entry name" value="Histone_H3-K79_MeTrfase"/>
    <property type="match status" value="1"/>
</dbReference>
<keyword evidence="10 14" id="KW-0804">Transcription</keyword>
<dbReference type="GO" id="GO:0031452">
    <property type="term" value="P:negative regulation of heterochromatin formation"/>
    <property type="evidence" value="ECO:0007669"/>
    <property type="project" value="EnsemblFungi"/>
</dbReference>
<feature type="compositionally biased region" description="Polar residues" evidence="16">
    <location>
        <begin position="1"/>
        <end position="27"/>
    </location>
</feature>
<dbReference type="GO" id="GO:0031509">
    <property type="term" value="P:subtelomeric heterochromatin formation"/>
    <property type="evidence" value="ECO:0007669"/>
    <property type="project" value="EnsemblFungi"/>
</dbReference>
<dbReference type="GO" id="GO:0032259">
    <property type="term" value="P:methylation"/>
    <property type="evidence" value="ECO:0007669"/>
    <property type="project" value="UniProtKB-KW"/>
</dbReference>
<dbReference type="InterPro" id="IPR030445">
    <property type="entry name" value="H3-K79_meTrfase"/>
</dbReference>
<feature type="binding site" evidence="15">
    <location>
        <position position="411"/>
    </location>
    <ligand>
        <name>S-adenosyl-L-methionine</name>
        <dbReference type="ChEBI" id="CHEBI:59789"/>
    </ligand>
</feature>
<feature type="binding site" evidence="15">
    <location>
        <begin position="384"/>
        <end position="393"/>
    </location>
    <ligand>
        <name>S-adenosyl-L-methionine</name>
        <dbReference type="ChEBI" id="CHEBI:59789"/>
    </ligand>
</feature>
<dbReference type="GO" id="GO:0000725">
    <property type="term" value="P:recombinational repair"/>
    <property type="evidence" value="ECO:0007669"/>
    <property type="project" value="EnsemblFungi"/>
</dbReference>
<keyword evidence="9 14" id="KW-0805">Transcription regulation</keyword>
<dbReference type="GeneID" id="11503055"/>
<dbReference type="eggNOG" id="KOG3924">
    <property type="taxonomic scope" value="Eukaryota"/>
</dbReference>
<sequence>MSVTQKDISGEESSTLYSSPKTTQSDGYSADVAESRLQDTNNGVQQQLKGTRKGRSRALQGLLEEACKYHSQYEYTLPRGFLRNRSQPGKSSQELEEDESIDEKVARPKSTRKRSESVKRNSPSAAGRRKQRSTRSKSTSPSSDSPVPTKIQNENAFEAAGNNGVRHISKNQEVTFVKQDQELFNIPYDMIDIEYLEQNETYKDHPLPSAFLTAKRHQNDISVLTVALKSPLFSNYSEEYHIDFSKDSRIYNPMSELGKLIEYSAIIFLPAAYADTVKKTIIPGLNKAFDTSNDEEFAEVINNYNKILKQVPRGEVIKHLAQRKNVPRSFFHDFLHIVYTRSIHPNFRKLKEYEAFSNYVYGELLPSFLSEVYSQCGMNSESVFMDLGSGVGNCVVQAALEYGCKLSFGCEIMPNASALTELQHEELVKRCNLFGLKLHPVEFSLRRSFVDNRRVDELVPQCDIILVNNFLFDNTMNQKVEGILQKVKTGCKIITLKNLRPFGYTINFENVDSILNRLHVERFELKENSVSWTHRGGEYFISTVLPDMDESLFDPSMRKRNIKRPAHYTR</sequence>
<keyword evidence="6 14" id="KW-0949">S-adenosyl-L-methionine</keyword>
<dbReference type="FunCoup" id="G8ZMA7">
    <property type="interactions" value="42"/>
</dbReference>
<keyword evidence="19" id="KW-1185">Reference proteome</keyword>
<keyword evidence="7" id="KW-0677">Repeat</keyword>
<dbReference type="EMBL" id="HE616742">
    <property type="protein sequence ID" value="CCE89751.1"/>
    <property type="molecule type" value="Genomic_DNA"/>
</dbReference>
<dbReference type="Gene3D" id="3.40.50.150">
    <property type="entry name" value="Vaccinia Virus protein VP39"/>
    <property type="match status" value="1"/>
</dbReference>
<evidence type="ECO:0000256" key="3">
    <source>
        <dbReference type="ARBA" id="ARBA00020987"/>
    </source>
</evidence>
<protein>
    <recommendedName>
        <fullName evidence="3 14">Histone-lysine N-methyltransferase, H3 lysine-79 specific</fullName>
        <ecNumber evidence="2 14">2.1.1.360</ecNumber>
    </recommendedName>
    <alternativeName>
        <fullName evidence="12 14">Histone H3-K79 methyltransferase</fullName>
    </alternativeName>
</protein>
<dbReference type="GO" id="GO:0006334">
    <property type="term" value="P:nucleosome assembly"/>
    <property type="evidence" value="ECO:0007669"/>
    <property type="project" value="EnsemblFungi"/>
</dbReference>
<feature type="compositionally biased region" description="Low complexity" evidence="16">
    <location>
        <begin position="136"/>
        <end position="150"/>
    </location>
</feature>
<keyword evidence="8 14" id="KW-0156">Chromatin regulator</keyword>
<dbReference type="PROSITE" id="PS51569">
    <property type="entry name" value="DOT1"/>
    <property type="match status" value="1"/>
</dbReference>
<dbReference type="GO" id="GO:0031571">
    <property type="term" value="P:mitotic G1 DNA damage checkpoint signaling"/>
    <property type="evidence" value="ECO:0007669"/>
    <property type="project" value="EnsemblFungi"/>
</dbReference>
<dbReference type="KEGG" id="tdl:TDEL_0A04190"/>
<evidence type="ECO:0000256" key="5">
    <source>
        <dbReference type="ARBA" id="ARBA00022679"/>
    </source>
</evidence>
<gene>
    <name evidence="18" type="primary">TDEL0A04190</name>
    <name evidence="18" type="ORF">TDEL_0A04190</name>
</gene>
<dbReference type="GO" id="GO:0042393">
    <property type="term" value="F:histone binding"/>
    <property type="evidence" value="ECO:0007669"/>
    <property type="project" value="InterPro"/>
</dbReference>
<comment type="similarity">
    <text evidence="14">Belongs to the class I-like SAM-binding methyltransferase superfamily. DOT1 family.</text>
</comment>
<dbReference type="OrthoDB" id="443402at2759"/>
<feature type="compositionally biased region" description="Polar residues" evidence="16">
    <location>
        <begin position="38"/>
        <end position="49"/>
    </location>
</feature>
<evidence type="ECO:0000256" key="4">
    <source>
        <dbReference type="ARBA" id="ARBA00022603"/>
    </source>
</evidence>
<dbReference type="GO" id="GO:0031573">
    <property type="term" value="P:mitotic intra-S DNA damage checkpoint signaling"/>
    <property type="evidence" value="ECO:0007669"/>
    <property type="project" value="EnsemblFungi"/>
</dbReference>
<dbReference type="PANTHER" id="PTHR21451">
    <property type="entry name" value="HISTONE H3 METHYLTRANSFERASE"/>
    <property type="match status" value="1"/>
</dbReference>
<dbReference type="Gene3D" id="1.10.260.170">
    <property type="match status" value="1"/>
</dbReference>
<evidence type="ECO:0000313" key="18">
    <source>
        <dbReference type="EMBL" id="CCE89751.1"/>
    </source>
</evidence>
<dbReference type="EC" id="2.1.1.360" evidence="2 14"/>
<dbReference type="Proteomes" id="UP000005627">
    <property type="component" value="Chromosome 1"/>
</dbReference>
<dbReference type="GO" id="GO:0070911">
    <property type="term" value="P:global genome nucleotide-excision repair"/>
    <property type="evidence" value="ECO:0007669"/>
    <property type="project" value="EnsemblFungi"/>
</dbReference>
<evidence type="ECO:0000259" key="17">
    <source>
        <dbReference type="PROSITE" id="PS51569"/>
    </source>
</evidence>
<reference evidence="18 19" key="1">
    <citation type="journal article" date="2011" name="Proc. Natl. Acad. Sci. U.S.A.">
        <title>Evolutionary erosion of yeast sex chromosomes by mating-type switching accidents.</title>
        <authorList>
            <person name="Gordon J.L."/>
            <person name="Armisen D."/>
            <person name="Proux-Wera E."/>
            <person name="Oheigeartaigh S.S."/>
            <person name="Byrne K.P."/>
            <person name="Wolfe K.H."/>
        </authorList>
    </citation>
    <scope>NUCLEOTIDE SEQUENCE [LARGE SCALE GENOMIC DNA]</scope>
    <source>
        <strain evidence="19">ATCC 10662 / CBS 1146 / NBRC 0425 / NCYC 2629 / NRRL Y-866</strain>
    </source>
</reference>
<evidence type="ECO:0000256" key="13">
    <source>
        <dbReference type="ARBA" id="ARBA00047770"/>
    </source>
</evidence>
<evidence type="ECO:0000256" key="14">
    <source>
        <dbReference type="PIRNR" id="PIRNR017570"/>
    </source>
</evidence>
<evidence type="ECO:0000256" key="1">
    <source>
        <dbReference type="ARBA" id="ARBA00004123"/>
    </source>
</evidence>
<dbReference type="GO" id="GO:0051598">
    <property type="term" value="P:meiotic recombination checkpoint signaling"/>
    <property type="evidence" value="ECO:0007669"/>
    <property type="project" value="EnsemblFungi"/>
</dbReference>
<feature type="binding site" evidence="15">
    <location>
        <begin position="361"/>
        <end position="364"/>
    </location>
    <ligand>
        <name>S-adenosyl-L-methionine</name>
        <dbReference type="ChEBI" id="CHEBI:59789"/>
    </ligand>
</feature>
<evidence type="ECO:0000313" key="19">
    <source>
        <dbReference type="Proteomes" id="UP000005627"/>
    </source>
</evidence>
<dbReference type="GO" id="GO:0140956">
    <property type="term" value="F:histone H3K79 trimethyltransferase activity"/>
    <property type="evidence" value="ECO:0007669"/>
    <property type="project" value="UniProtKB-EC"/>
</dbReference>
<keyword evidence="4 14" id="KW-0489">Methyltransferase</keyword>
<dbReference type="GO" id="GO:0000781">
    <property type="term" value="C:chromosome, telomeric region"/>
    <property type="evidence" value="ECO:0007669"/>
    <property type="project" value="GOC"/>
</dbReference>
<dbReference type="InterPro" id="IPR025789">
    <property type="entry name" value="DOT1_dom"/>
</dbReference>
<dbReference type="GO" id="GO:0000786">
    <property type="term" value="C:nucleosome"/>
    <property type="evidence" value="ECO:0007669"/>
    <property type="project" value="InterPro"/>
</dbReference>
<comment type="catalytic activity">
    <reaction evidence="13 14">
        <text>L-lysyl(79)-[histone H3] + 3 S-adenosyl-L-methionine = N(6),N(6),N(6)-trimethyl-L-lysyl(79)-[histone H3] + 3 S-adenosyl-L-homocysteine + 3 H(+)</text>
        <dbReference type="Rhea" id="RHEA:60328"/>
        <dbReference type="Rhea" id="RHEA-COMP:15549"/>
        <dbReference type="Rhea" id="RHEA-COMP:15552"/>
        <dbReference type="ChEBI" id="CHEBI:15378"/>
        <dbReference type="ChEBI" id="CHEBI:29969"/>
        <dbReference type="ChEBI" id="CHEBI:57856"/>
        <dbReference type="ChEBI" id="CHEBI:59789"/>
        <dbReference type="ChEBI" id="CHEBI:61961"/>
        <dbReference type="EC" id="2.1.1.360"/>
    </reaction>
</comment>
<dbReference type="GO" id="GO:0006301">
    <property type="term" value="P:DNA damage tolerance"/>
    <property type="evidence" value="ECO:0007669"/>
    <property type="project" value="EnsemblFungi"/>
</dbReference>
<proteinExistence type="inferred from homology"/>
<evidence type="ECO:0000256" key="12">
    <source>
        <dbReference type="ARBA" id="ARBA00029821"/>
    </source>
</evidence>
<dbReference type="Pfam" id="PF08123">
    <property type="entry name" value="DOT1"/>
    <property type="match status" value="1"/>
</dbReference>
<evidence type="ECO:0000256" key="2">
    <source>
        <dbReference type="ARBA" id="ARBA00012190"/>
    </source>
</evidence>
<feature type="domain" description="DOT1" evidence="17">
    <location>
        <begin position="224"/>
        <end position="557"/>
    </location>
</feature>
<dbReference type="STRING" id="1076872.G8ZMA7"/>
<evidence type="ECO:0000256" key="6">
    <source>
        <dbReference type="ARBA" id="ARBA00022691"/>
    </source>
</evidence>
<dbReference type="PANTHER" id="PTHR21451:SF0">
    <property type="entry name" value="HISTONE-LYSINE N-METHYLTRANSFERASE, H3 LYSINE-79 SPECIFIC"/>
    <property type="match status" value="1"/>
</dbReference>
<feature type="binding site" evidence="15">
    <location>
        <begin position="448"/>
        <end position="449"/>
    </location>
    <ligand>
        <name>S-adenosyl-L-methionine</name>
        <dbReference type="ChEBI" id="CHEBI:59789"/>
    </ligand>
</feature>
<organism evidence="18 19">
    <name type="scientific">Torulaspora delbrueckii</name>
    <name type="common">Yeast</name>
    <name type="synonym">Candida colliculosa</name>
    <dbReference type="NCBI Taxonomy" id="4950"/>
    <lineage>
        <taxon>Eukaryota</taxon>
        <taxon>Fungi</taxon>
        <taxon>Dikarya</taxon>
        <taxon>Ascomycota</taxon>
        <taxon>Saccharomycotina</taxon>
        <taxon>Saccharomycetes</taxon>
        <taxon>Saccharomycetales</taxon>
        <taxon>Saccharomycetaceae</taxon>
        <taxon>Torulaspora</taxon>
    </lineage>
</organism>
<dbReference type="InterPro" id="IPR021162">
    <property type="entry name" value="Dot1"/>
</dbReference>
<dbReference type="AlphaFoldDB" id="G8ZMA7"/>
<dbReference type="InterPro" id="IPR029063">
    <property type="entry name" value="SAM-dependent_MTases_sf"/>
</dbReference>
<dbReference type="GO" id="GO:0005634">
    <property type="term" value="C:nucleus"/>
    <property type="evidence" value="ECO:0007669"/>
    <property type="project" value="UniProtKB-SubCell"/>
</dbReference>
<accession>G8ZMA7</accession>
<feature type="region of interest" description="Disordered" evidence="16">
    <location>
        <begin position="1"/>
        <end position="56"/>
    </location>
</feature>
<comment type="subcellular location">
    <subcellularLocation>
        <location evidence="1 14">Nucleus</location>
    </subcellularLocation>
</comment>
<dbReference type="InParanoid" id="G8ZMA7"/>
<dbReference type="FunFam" id="3.40.50.150:FF:000033">
    <property type="entry name" value="Histone-lysine N-methyltransferase, H3 lysine-79 specific"/>
    <property type="match status" value="1"/>
</dbReference>